<organism evidence="4 5">
    <name type="scientific">Ponticaulis profundi</name>
    <dbReference type="NCBI Taxonomy" id="2665222"/>
    <lineage>
        <taxon>Bacteria</taxon>
        <taxon>Pseudomonadati</taxon>
        <taxon>Pseudomonadota</taxon>
        <taxon>Alphaproteobacteria</taxon>
        <taxon>Hyphomonadales</taxon>
        <taxon>Hyphomonadaceae</taxon>
        <taxon>Ponticaulis</taxon>
    </lineage>
</organism>
<dbReference type="SMART" id="SM01217">
    <property type="entry name" value="Fn3_like"/>
    <property type="match status" value="1"/>
</dbReference>
<dbReference type="InterPro" id="IPR001764">
    <property type="entry name" value="Glyco_hydro_3_N"/>
</dbReference>
<dbReference type="SUPFAM" id="SSF52279">
    <property type="entry name" value="Beta-D-glucan exohydrolase, C-terminal domain"/>
    <property type="match status" value="1"/>
</dbReference>
<dbReference type="Gene3D" id="3.40.50.1700">
    <property type="entry name" value="Glycoside hydrolase family 3 C-terminal domain"/>
    <property type="match status" value="1"/>
</dbReference>
<evidence type="ECO:0000313" key="4">
    <source>
        <dbReference type="EMBL" id="MFC6196905.1"/>
    </source>
</evidence>
<comment type="caution">
    <text evidence="4">The sequence shown here is derived from an EMBL/GenBank/DDBJ whole genome shotgun (WGS) entry which is preliminary data.</text>
</comment>
<dbReference type="Gene3D" id="3.20.20.300">
    <property type="entry name" value="Glycoside hydrolase, family 3, N-terminal domain"/>
    <property type="match status" value="1"/>
</dbReference>
<dbReference type="InterPro" id="IPR026891">
    <property type="entry name" value="Fn3-like"/>
</dbReference>
<accession>A0ABW1S5Q7</accession>
<protein>
    <submittedName>
        <fullName evidence="4">Beta-glucosidase</fullName>
    </submittedName>
</protein>
<dbReference type="PANTHER" id="PTHR42715:SF3">
    <property type="entry name" value="BETA-GLUCOSIDASE B-RELATED"/>
    <property type="match status" value="1"/>
</dbReference>
<feature type="domain" description="Fibronectin type III-like" evidence="3">
    <location>
        <begin position="612"/>
        <end position="682"/>
    </location>
</feature>
<dbReference type="PRINTS" id="PR00133">
    <property type="entry name" value="GLHYDRLASE3"/>
</dbReference>
<dbReference type="InterPro" id="IPR036881">
    <property type="entry name" value="Glyco_hydro_3_C_sf"/>
</dbReference>
<name>A0ABW1S5Q7_9PROT</name>
<dbReference type="InterPro" id="IPR050288">
    <property type="entry name" value="Cellulose_deg_GH3"/>
</dbReference>
<comment type="similarity">
    <text evidence="1">Belongs to the glycosyl hydrolase 3 family.</text>
</comment>
<sequence>MSDTHAAFNDTTNPELEAEINAIIEELSLEEKVWMMNGHGFFEVFFGEDQKQFGRRAYEAGSGCERLGIPPLYFTDGPRGVRHSEAATSFPVSMARGATWDPDLERRIGEVIGTEARAIGATLSGAVCVNLLRHPAWGRAQETYGEDPYLLGELGAALSEGIQRHNVIATVKHFALNSVENSRFEVNVRVSERAMREVYLPHFKRIIESGCASVMSAYNKVNGDYCGHNTHLLREILKDEWGFNGFVHSDWVKGAYGPDAAQAGLDIENPDVIFFGDHLIKAVEKGEVTQEAVDDAIRRILRTQFTFARASDPRDYAKADVACTAHTDLAREVAEKSFVLLKNDGLLPLNKSEVKTIACFGKLMDLQNLGDRGSSCNTPPYAVTLKQGLEAYVGTDVKLEFFDGDDLEAARKLAASADACLIAAGYTWENEGEYIPGNEAMEGLDSKEKMESRGGDRADLRLLPSDEALISAVCEENSKTLVSIMAGSAVIMEDWKAKPEAIMMIWYPGMEGGHAFARAVFGDVNPGGKLPFGIPKRAEDLPFFDAFALEIDYDLYHGYSHLAKVNAEPAFPFGFGLSYTRFSYANARKVTSDEQIAFEIDVTNIGDRTGDEIVQGYVGFENTQIDRPAFLLKRFERVTLAPGETATIRFELTANDLAYYDETAGRWAVEDIEYSMRIGSDSVTAQDHILPFRLEEIGN</sequence>
<dbReference type="Pfam" id="PF00933">
    <property type="entry name" value="Glyco_hydro_3"/>
    <property type="match status" value="1"/>
</dbReference>
<dbReference type="SUPFAM" id="SSF51445">
    <property type="entry name" value="(Trans)glycosidases"/>
    <property type="match status" value="1"/>
</dbReference>
<keyword evidence="2" id="KW-0378">Hydrolase</keyword>
<dbReference type="Pfam" id="PF01915">
    <property type="entry name" value="Glyco_hydro_3_C"/>
    <property type="match status" value="1"/>
</dbReference>
<reference evidence="5" key="1">
    <citation type="journal article" date="2019" name="Int. J. Syst. Evol. Microbiol.">
        <title>The Global Catalogue of Microorganisms (GCM) 10K type strain sequencing project: providing services to taxonomists for standard genome sequencing and annotation.</title>
        <authorList>
            <consortium name="The Broad Institute Genomics Platform"/>
            <consortium name="The Broad Institute Genome Sequencing Center for Infectious Disease"/>
            <person name="Wu L."/>
            <person name="Ma J."/>
        </authorList>
    </citation>
    <scope>NUCLEOTIDE SEQUENCE [LARGE SCALE GENOMIC DNA]</scope>
    <source>
        <strain evidence="5">CGMCC-1.15741</strain>
    </source>
</reference>
<evidence type="ECO:0000313" key="5">
    <source>
        <dbReference type="Proteomes" id="UP001596303"/>
    </source>
</evidence>
<evidence type="ECO:0000256" key="1">
    <source>
        <dbReference type="ARBA" id="ARBA00005336"/>
    </source>
</evidence>
<proteinExistence type="inferred from homology"/>
<dbReference type="EMBL" id="JBHSSW010000003">
    <property type="protein sequence ID" value="MFC6196905.1"/>
    <property type="molecule type" value="Genomic_DNA"/>
</dbReference>
<dbReference type="PANTHER" id="PTHR42715">
    <property type="entry name" value="BETA-GLUCOSIDASE"/>
    <property type="match status" value="1"/>
</dbReference>
<dbReference type="InterPro" id="IPR013783">
    <property type="entry name" value="Ig-like_fold"/>
</dbReference>
<keyword evidence="5" id="KW-1185">Reference proteome</keyword>
<dbReference type="Proteomes" id="UP001596303">
    <property type="component" value="Unassembled WGS sequence"/>
</dbReference>
<dbReference type="InterPro" id="IPR002772">
    <property type="entry name" value="Glyco_hydro_3_C"/>
</dbReference>
<gene>
    <name evidence="4" type="ORF">ACFQDM_02385</name>
</gene>
<evidence type="ECO:0000259" key="3">
    <source>
        <dbReference type="SMART" id="SM01217"/>
    </source>
</evidence>
<dbReference type="InterPro" id="IPR036962">
    <property type="entry name" value="Glyco_hydro_3_N_sf"/>
</dbReference>
<dbReference type="RefSeq" id="WP_377374946.1">
    <property type="nucleotide sequence ID" value="NZ_JBHSSW010000003.1"/>
</dbReference>
<dbReference type="Pfam" id="PF14310">
    <property type="entry name" value="Fn3-like"/>
    <property type="match status" value="1"/>
</dbReference>
<evidence type="ECO:0000256" key="2">
    <source>
        <dbReference type="ARBA" id="ARBA00022801"/>
    </source>
</evidence>
<dbReference type="Gene3D" id="2.60.40.10">
    <property type="entry name" value="Immunoglobulins"/>
    <property type="match status" value="1"/>
</dbReference>
<dbReference type="InterPro" id="IPR017853">
    <property type="entry name" value="GH"/>
</dbReference>